<evidence type="ECO:0000256" key="4">
    <source>
        <dbReference type="ARBA" id="ARBA00022676"/>
    </source>
</evidence>
<feature type="transmembrane region" description="Helical" evidence="11">
    <location>
        <begin position="602"/>
        <end position="622"/>
    </location>
</feature>
<feature type="region of interest" description="Disordered" evidence="10">
    <location>
        <begin position="933"/>
        <end position="953"/>
    </location>
</feature>
<evidence type="ECO:0000256" key="1">
    <source>
        <dbReference type="ARBA" id="ARBA00004651"/>
    </source>
</evidence>
<dbReference type="Pfam" id="PF08407">
    <property type="entry name" value="Chitin_synth_1N"/>
    <property type="match status" value="1"/>
</dbReference>
<keyword evidence="7 11" id="KW-1133">Transmembrane helix</keyword>
<dbReference type="GO" id="GO:0004100">
    <property type="term" value="F:chitin synthase activity"/>
    <property type="evidence" value="ECO:0007669"/>
    <property type="project" value="UniProtKB-EC"/>
</dbReference>
<dbReference type="SUPFAM" id="SSF53448">
    <property type="entry name" value="Nucleotide-diphospho-sugar transferases"/>
    <property type="match status" value="1"/>
</dbReference>
<protein>
    <recommendedName>
        <fullName evidence="2">chitin synthase</fullName>
        <ecNumber evidence="2">2.4.1.16</ecNumber>
    </recommendedName>
</protein>
<comment type="caution">
    <text evidence="13">The sequence shown here is derived from an EMBL/GenBank/DDBJ whole genome shotgun (WGS) entry which is preliminary data.</text>
</comment>
<feature type="transmembrane region" description="Helical" evidence="11">
    <location>
        <begin position="634"/>
        <end position="653"/>
    </location>
</feature>
<dbReference type="PANTHER" id="PTHR22914:SF9">
    <property type="entry name" value="CHITIN SYNTHASE 1"/>
    <property type="match status" value="1"/>
</dbReference>
<organism evidence="13 14">
    <name type="scientific">Chlorella sorokiniana</name>
    <name type="common">Freshwater green alga</name>
    <dbReference type="NCBI Taxonomy" id="3076"/>
    <lineage>
        <taxon>Eukaryota</taxon>
        <taxon>Viridiplantae</taxon>
        <taxon>Chlorophyta</taxon>
        <taxon>core chlorophytes</taxon>
        <taxon>Trebouxiophyceae</taxon>
        <taxon>Chlorellales</taxon>
        <taxon>Chlorellaceae</taxon>
        <taxon>Chlorella clade</taxon>
        <taxon>Chlorella</taxon>
    </lineage>
</organism>
<dbReference type="Pfam" id="PF01644">
    <property type="entry name" value="Chitin_synth_1"/>
    <property type="match status" value="1"/>
</dbReference>
<feature type="transmembrane region" description="Helical" evidence="11">
    <location>
        <begin position="458"/>
        <end position="477"/>
    </location>
</feature>
<dbReference type="GO" id="GO:0006031">
    <property type="term" value="P:chitin biosynthetic process"/>
    <property type="evidence" value="ECO:0007669"/>
    <property type="project" value="TreeGrafter"/>
</dbReference>
<evidence type="ECO:0000256" key="11">
    <source>
        <dbReference type="SAM" id="Phobius"/>
    </source>
</evidence>
<evidence type="ECO:0000313" key="13">
    <source>
        <dbReference type="EMBL" id="PRW61415.1"/>
    </source>
</evidence>
<evidence type="ECO:0000256" key="8">
    <source>
        <dbReference type="ARBA" id="ARBA00023136"/>
    </source>
</evidence>
<feature type="transmembrane region" description="Helical" evidence="11">
    <location>
        <begin position="897"/>
        <end position="926"/>
    </location>
</feature>
<keyword evidence="4" id="KW-0328">Glycosyltransferase</keyword>
<evidence type="ECO:0000256" key="5">
    <source>
        <dbReference type="ARBA" id="ARBA00022679"/>
    </source>
</evidence>
<dbReference type="Proteomes" id="UP000239899">
    <property type="component" value="Unassembled WGS sequence"/>
</dbReference>
<evidence type="ECO:0000256" key="7">
    <source>
        <dbReference type="ARBA" id="ARBA00022989"/>
    </source>
</evidence>
<feature type="transmembrane region" description="Helical" evidence="11">
    <location>
        <begin position="563"/>
        <end position="590"/>
    </location>
</feature>
<keyword evidence="8 11" id="KW-0472">Membrane</keyword>
<feature type="compositionally biased region" description="Polar residues" evidence="10">
    <location>
        <begin position="1010"/>
        <end position="1021"/>
    </location>
</feature>
<dbReference type="InterPro" id="IPR004835">
    <property type="entry name" value="Chitin_synth"/>
</dbReference>
<evidence type="ECO:0000256" key="9">
    <source>
        <dbReference type="ARBA" id="ARBA00023316"/>
    </source>
</evidence>
<dbReference type="EMBL" id="LHPG02000001">
    <property type="protein sequence ID" value="PRW61415.1"/>
    <property type="molecule type" value="Genomic_DNA"/>
</dbReference>
<dbReference type="GO" id="GO:0005886">
    <property type="term" value="C:plasma membrane"/>
    <property type="evidence" value="ECO:0007669"/>
    <property type="project" value="UniProtKB-SubCell"/>
</dbReference>
<dbReference type="GO" id="GO:0071555">
    <property type="term" value="P:cell wall organization"/>
    <property type="evidence" value="ECO:0007669"/>
    <property type="project" value="UniProtKB-KW"/>
</dbReference>
<dbReference type="OrthoDB" id="504113at2759"/>
<dbReference type="EC" id="2.4.1.16" evidence="2"/>
<gene>
    <name evidence="13" type="ORF">C2E21_0407</name>
</gene>
<feature type="transmembrane region" description="Helical" evidence="11">
    <location>
        <begin position="497"/>
        <end position="517"/>
    </location>
</feature>
<keyword evidence="14" id="KW-1185">Reference proteome</keyword>
<sequence length="1034" mass="115974">MGPAEGAPPSVDYVEPMKDVEMEEIFVINDDITVEKPIDDYYAELDKRLQGLKSQLGSDADWMPSTYEKYMTGQHQVAGSLQRNVREYYNDFKLLRADTQVYYPVPNEVYRDEWDDVQVTDPMEFTHCRYTPVVTEDARDFGVDGYTLRLQRMDRKIKLFICVTLYNEDYDELRKTLVGICDNLEVMYDQFVAKDGRRGMDWTEVAVCIVQDGIGNANESVLAASTVHGFFSPVVLQTSVLGAPTTLHLFEYTARFKKYAGLDNYPPLQIMFATKGKNKGKLDSHCWYFDAFCYLLQPEFCVLFDAGTKPLPSALKSVATHFQRYPSVGALTGELTVQRPYRTFLTAVQFCEWKVSHLLQKPIESVCGFLTVLPGAFCAFRWAAVEGEPLRRYFYGLYSQAELNAFEANMFLAEDRILCIEVVAKKGCNYRLEYIKEAVAEADAVTKLTGLMKQRRRWLNGTFFAMLYALGNMGRIWTESAHSVGRKVTLTLEFMYLTINLIFGTWFGIGIFYVLLYMLLKVAFDSEGWLVQIGNVVQLLYLFLIIVQLIINLKNKPEAVEKIHSFCAIYFCLYMLVFTGVSISFLITNTDYSFMGISTQKLALVVAILMSALGGILLTALLHGEILAVLGAGFQYWIMQPVFFNMLQMYAFCNADDISWGTKNLDTKHADHDAKKMASKALAYQVRPSKTSKAFWDAMSKVQNHLTDAKKIAAYNQKKEQKMRAFSSYLLIAWVSTNVIFVAAATILSNSTWESCAMTESEMAVNAVKSQAVEGDKALIMADLIQTAVTILQRGEALYPFHGLQGFPDNYPMLITGDAQSNAVRGSPVTVLANATELFSNLDASMPKFSDWLQQGMGINSSATLEEYGRLWMPMPSNTTNGYDSHVVCTMHYGYTYFLQIMFIILCVIVLFQVGGSVIFIVAYWVRRWTGRDRKDGSGGALQRAPSGSTHGGMAMGAAAGMPMMGSVKSFYSSDPTGSEVEIAIQPGSARYAGGQMVMPPAGDEPLTDDSYSPRSDNSPSPVRRRRGDSPHFQ</sequence>
<evidence type="ECO:0000256" key="3">
    <source>
        <dbReference type="ARBA" id="ARBA00022475"/>
    </source>
</evidence>
<dbReference type="PANTHER" id="PTHR22914">
    <property type="entry name" value="CHITIN SYNTHASE"/>
    <property type="match status" value="1"/>
</dbReference>
<evidence type="ECO:0000256" key="6">
    <source>
        <dbReference type="ARBA" id="ARBA00022692"/>
    </source>
</evidence>
<dbReference type="AlphaFoldDB" id="A0A2P6U521"/>
<feature type="transmembrane region" description="Helical" evidence="11">
    <location>
        <begin position="726"/>
        <end position="748"/>
    </location>
</feature>
<dbReference type="InterPro" id="IPR029044">
    <property type="entry name" value="Nucleotide-diphossugar_trans"/>
</dbReference>
<feature type="domain" description="Chitin synthase N-terminal" evidence="12">
    <location>
        <begin position="91"/>
        <end position="157"/>
    </location>
</feature>
<feature type="transmembrane region" description="Helical" evidence="11">
    <location>
        <begin position="529"/>
        <end position="551"/>
    </location>
</feature>
<dbReference type="STRING" id="3076.A0A2P6U521"/>
<keyword evidence="9" id="KW-0961">Cell wall biogenesis/degradation</keyword>
<name>A0A2P6U521_CHLSO</name>
<evidence type="ECO:0000256" key="2">
    <source>
        <dbReference type="ARBA" id="ARBA00012543"/>
    </source>
</evidence>
<evidence type="ECO:0000256" key="10">
    <source>
        <dbReference type="SAM" id="MobiDB-lite"/>
    </source>
</evidence>
<dbReference type="InterPro" id="IPR013616">
    <property type="entry name" value="Chitin_synth_N"/>
</dbReference>
<feature type="region of interest" description="Disordered" evidence="10">
    <location>
        <begin position="993"/>
        <end position="1034"/>
    </location>
</feature>
<keyword evidence="3" id="KW-1003">Cell membrane</keyword>
<accession>A0A2P6U521</accession>
<reference evidence="13 14" key="1">
    <citation type="journal article" date="2018" name="Plant J.">
        <title>Genome sequences of Chlorella sorokiniana UTEX 1602 and Micractinium conductrix SAG 241.80: implications to maltose excretion by a green alga.</title>
        <authorList>
            <person name="Arriola M.B."/>
            <person name="Velmurugan N."/>
            <person name="Zhang Y."/>
            <person name="Plunkett M.H."/>
            <person name="Hondzo H."/>
            <person name="Barney B.M."/>
        </authorList>
    </citation>
    <scope>NUCLEOTIDE SEQUENCE [LARGE SCALE GENOMIC DNA]</scope>
    <source>
        <strain evidence="14">UTEX 1602</strain>
    </source>
</reference>
<comment type="subcellular location">
    <subcellularLocation>
        <location evidence="1">Cell membrane</location>
        <topology evidence="1">Multi-pass membrane protein</topology>
    </subcellularLocation>
</comment>
<evidence type="ECO:0000259" key="12">
    <source>
        <dbReference type="Pfam" id="PF08407"/>
    </source>
</evidence>
<keyword evidence="6 11" id="KW-0812">Transmembrane</keyword>
<proteinExistence type="predicted"/>
<evidence type="ECO:0000313" key="14">
    <source>
        <dbReference type="Proteomes" id="UP000239899"/>
    </source>
</evidence>
<keyword evidence="5" id="KW-0808">Transferase</keyword>